<evidence type="ECO:0000256" key="2">
    <source>
        <dbReference type="ARBA" id="ARBA00001974"/>
    </source>
</evidence>
<organism evidence="6 7">
    <name type="scientific">Corynebacterium freneyi</name>
    <dbReference type="NCBI Taxonomy" id="134034"/>
    <lineage>
        <taxon>Bacteria</taxon>
        <taxon>Bacillati</taxon>
        <taxon>Actinomycetota</taxon>
        <taxon>Actinomycetes</taxon>
        <taxon>Mycobacteriales</taxon>
        <taxon>Corynebacteriaceae</taxon>
        <taxon>Corynebacterium</taxon>
    </lineage>
</organism>
<dbReference type="Gene3D" id="3.40.50.80">
    <property type="entry name" value="Nucleotide-binding domain of ferredoxin-NADP reductase (FNR) module"/>
    <property type="match status" value="1"/>
</dbReference>
<dbReference type="InterPro" id="IPR017938">
    <property type="entry name" value="Riboflavin_synthase-like_b-brl"/>
</dbReference>
<accession>A0ABS4U4D2</accession>
<keyword evidence="4" id="KW-0411">Iron-sulfur</keyword>
<feature type="domain" description="FAD-binding FR-type" evidence="5">
    <location>
        <begin position="145"/>
        <end position="265"/>
    </location>
</feature>
<dbReference type="PROSITE" id="PS51384">
    <property type="entry name" value="FAD_FR"/>
    <property type="match status" value="1"/>
</dbReference>
<dbReference type="SUPFAM" id="SSF52343">
    <property type="entry name" value="Ferredoxin reductase-like, C-terminal NADP-linked domain"/>
    <property type="match status" value="1"/>
</dbReference>
<dbReference type="InterPro" id="IPR050415">
    <property type="entry name" value="MRET"/>
</dbReference>
<evidence type="ECO:0000313" key="6">
    <source>
        <dbReference type="EMBL" id="MBP2331514.1"/>
    </source>
</evidence>
<dbReference type="RefSeq" id="WP_209651726.1">
    <property type="nucleotide sequence ID" value="NZ_CP047357.1"/>
</dbReference>
<dbReference type="Gene3D" id="2.40.30.10">
    <property type="entry name" value="Translation factors"/>
    <property type="match status" value="1"/>
</dbReference>
<comment type="cofactor">
    <cofactor evidence="2">
        <name>FAD</name>
        <dbReference type="ChEBI" id="CHEBI:57692"/>
    </cofactor>
</comment>
<dbReference type="PANTHER" id="PTHR47354:SF5">
    <property type="entry name" value="PROTEIN RFBI"/>
    <property type="match status" value="1"/>
</dbReference>
<keyword evidence="3" id="KW-0001">2Fe-2S</keyword>
<name>A0ABS4U4D2_9CORY</name>
<evidence type="ECO:0000256" key="1">
    <source>
        <dbReference type="ARBA" id="ARBA00001970"/>
    </source>
</evidence>
<dbReference type="CDD" id="cd06187">
    <property type="entry name" value="O2ase_reductase_like"/>
    <property type="match status" value="1"/>
</dbReference>
<dbReference type="InterPro" id="IPR008333">
    <property type="entry name" value="Cbr1-like_FAD-bd_dom"/>
</dbReference>
<dbReference type="EMBL" id="JAGINY010000001">
    <property type="protein sequence ID" value="MBP2331514.1"/>
    <property type="molecule type" value="Genomic_DNA"/>
</dbReference>
<dbReference type="InterPro" id="IPR017927">
    <property type="entry name" value="FAD-bd_FR_type"/>
</dbReference>
<keyword evidence="7" id="KW-1185">Reference proteome</keyword>
<keyword evidence="3" id="KW-0408">Iron</keyword>
<dbReference type="Proteomes" id="UP001519305">
    <property type="component" value="Unassembled WGS sequence"/>
</dbReference>
<protein>
    <submittedName>
        <fullName evidence="6">NAD(P)H-flavin reductase/hemoglobin-like flavoprotein</fullName>
    </submittedName>
</protein>
<comment type="caution">
    <text evidence="6">The sequence shown here is derived from an EMBL/GenBank/DDBJ whole genome shotgun (WGS) entry which is preliminary data.</text>
</comment>
<evidence type="ECO:0000256" key="4">
    <source>
        <dbReference type="ARBA" id="ARBA00023014"/>
    </source>
</evidence>
<dbReference type="InterPro" id="IPR001433">
    <property type="entry name" value="OxRdtase_FAD/NAD-bd"/>
</dbReference>
<dbReference type="Pfam" id="PF00175">
    <property type="entry name" value="NAD_binding_1"/>
    <property type="match status" value="1"/>
</dbReference>
<dbReference type="InterPro" id="IPR039261">
    <property type="entry name" value="FNR_nucleotide-bd"/>
</dbReference>
<dbReference type="PANTHER" id="PTHR47354">
    <property type="entry name" value="NADH OXIDOREDUCTASE HCR"/>
    <property type="match status" value="1"/>
</dbReference>
<dbReference type="InterPro" id="IPR012292">
    <property type="entry name" value="Globin/Proto"/>
</dbReference>
<reference evidence="6 7" key="1">
    <citation type="submission" date="2021-03" db="EMBL/GenBank/DDBJ databases">
        <title>Sequencing the genomes of 1000 actinobacteria strains.</title>
        <authorList>
            <person name="Klenk H.-P."/>
        </authorList>
    </citation>
    <scope>NUCLEOTIDE SEQUENCE [LARGE SCALE GENOMIC DNA]</scope>
    <source>
        <strain evidence="6 7">DSM 44506</strain>
    </source>
</reference>
<dbReference type="Gene3D" id="1.10.490.10">
    <property type="entry name" value="Globins"/>
    <property type="match status" value="1"/>
</dbReference>
<evidence type="ECO:0000256" key="3">
    <source>
        <dbReference type="ARBA" id="ARBA00022714"/>
    </source>
</evidence>
<dbReference type="SUPFAM" id="SSF46458">
    <property type="entry name" value="Globin-like"/>
    <property type="match status" value="1"/>
</dbReference>
<dbReference type="InterPro" id="IPR009050">
    <property type="entry name" value="Globin-like_sf"/>
</dbReference>
<dbReference type="Pfam" id="PF00970">
    <property type="entry name" value="FAD_binding_6"/>
    <property type="match status" value="1"/>
</dbReference>
<gene>
    <name evidence="6" type="ORF">JOF33_000213</name>
</gene>
<comment type="cofactor">
    <cofactor evidence="1">
        <name>heme b</name>
        <dbReference type="ChEBI" id="CHEBI:60344"/>
    </cofactor>
</comment>
<keyword evidence="3" id="KW-0479">Metal-binding</keyword>
<proteinExistence type="predicted"/>
<dbReference type="SUPFAM" id="SSF63380">
    <property type="entry name" value="Riboflavin synthase domain-like"/>
    <property type="match status" value="1"/>
</dbReference>
<evidence type="ECO:0000259" key="5">
    <source>
        <dbReference type="PROSITE" id="PS51384"/>
    </source>
</evidence>
<sequence length="426" mass="46660">MERTRRLMRAAAAFGRQAPTIGPEAFRRLLDAEPRFRHMFGGSKTALRDQFMSALSTALVTRADVGRFPAATIRRLEQLARENRKFGVAPRDYATLAEHLLDVFGERLPAGPDSGAQVDALREILDEAMSLIAAAAVEADRTDGPATYVGRVLEVQRRTRDIAIIRVHCPEPIPFTVGQHIPIRSPLAPGIWRDYSPAVPPNPEGLLEFHVRIVDGGKQSRPLVVASRPGDEWVFGTPRGDLGRVLDEYRGPLDDDPPQGRHHLPEPERRELLMIAGGTGLAPLRAMIMESADFPSPPPIHLIYGARTPGELYDLRTVWELARNLPNLTVTTAVEKRNDAPLTDPGPFSFHPNAPLPRLGVAADVAARMHRGGELAGKTVLIAGRGEMIKATRQRLVAAGADPRFIHHDPVAETTVAREAGFPVLD</sequence>
<evidence type="ECO:0000313" key="7">
    <source>
        <dbReference type="Proteomes" id="UP001519305"/>
    </source>
</evidence>